<sequence length="85" mass="9338">MAETQGTKEHLARVDELLHAMLQEHHEKMEEFRHKGDYLMAQYHAGHSQAYGVAAGIIAGVFDPENAARELADPSPALSREGAAK</sequence>
<dbReference type="Proteomes" id="UP000004382">
    <property type="component" value="Unassembled WGS sequence"/>
</dbReference>
<comment type="caution">
    <text evidence="1">The sequence shown here is derived from an EMBL/GenBank/DDBJ whole genome shotgun (WGS) entry which is preliminary data.</text>
</comment>
<proteinExistence type="predicted"/>
<protein>
    <submittedName>
        <fullName evidence="1">Uncharacterized protein</fullName>
    </submittedName>
</protein>
<dbReference type="AlphaFoldDB" id="H1KC29"/>
<gene>
    <name evidence="1" type="ORF">MetexDRAFT_0191</name>
</gene>
<dbReference type="EMBL" id="AGJK01000003">
    <property type="protein sequence ID" value="EHP94846.1"/>
    <property type="molecule type" value="Genomic_DNA"/>
</dbReference>
<organism evidence="1 2">
    <name type="scientific">Methylorubrum extorquens DSM 13060</name>
    <dbReference type="NCBI Taxonomy" id="882800"/>
    <lineage>
        <taxon>Bacteria</taxon>
        <taxon>Pseudomonadati</taxon>
        <taxon>Pseudomonadota</taxon>
        <taxon>Alphaproteobacteria</taxon>
        <taxon>Hyphomicrobiales</taxon>
        <taxon>Methylobacteriaceae</taxon>
        <taxon>Methylorubrum</taxon>
    </lineage>
</organism>
<reference evidence="1 2" key="1">
    <citation type="submission" date="2011-09" db="EMBL/GenBank/DDBJ databases">
        <title>The draft genome of Methylobacterium extorquens DSM 13060.</title>
        <authorList>
            <consortium name="US DOE Joint Genome Institute (JGI-PGF)"/>
            <person name="Lucas S."/>
            <person name="Han J."/>
            <person name="Lapidus A."/>
            <person name="Cheng J.-F."/>
            <person name="Goodwin L."/>
            <person name="Pitluck S."/>
            <person name="Peters L."/>
            <person name="Land M.L."/>
            <person name="Hauser L."/>
            <person name="Koskimaki J."/>
            <person name="Halonen O."/>
            <person name="Pirttila A."/>
            <person name="Frank C."/>
            <person name="Woyke T.J."/>
        </authorList>
    </citation>
    <scope>NUCLEOTIDE SEQUENCE [LARGE SCALE GENOMIC DNA]</scope>
    <source>
        <strain evidence="1 2">DSM 13060</strain>
    </source>
</reference>
<name>H1KC29_METEX</name>
<accession>H1KC29</accession>
<evidence type="ECO:0000313" key="2">
    <source>
        <dbReference type="Proteomes" id="UP000004382"/>
    </source>
</evidence>
<evidence type="ECO:0000313" key="1">
    <source>
        <dbReference type="EMBL" id="EHP94846.1"/>
    </source>
</evidence>
<dbReference type="PATRIC" id="fig|882800.3.peg.182"/>
<dbReference type="RefSeq" id="WP_003596261.1">
    <property type="nucleotide sequence ID" value="NZ_AGJK01000003.1"/>
</dbReference>